<accession>A0A653CJ80</accession>
<feature type="compositionally biased region" description="Basic residues" evidence="1">
    <location>
        <begin position="46"/>
        <end position="61"/>
    </location>
</feature>
<sequence length="87" mass="8510">MSSADVLKPAAAATGGGGASGAPTKSSGGGSGGGHKAALRAANASSKRKNKYDRGGRKRSKSFSGCGILISHKPVLPSKFLLGGNIK</sequence>
<reference evidence="2 3" key="1">
    <citation type="submission" date="2019-01" db="EMBL/GenBank/DDBJ databases">
        <authorList>
            <person name="Sayadi A."/>
        </authorList>
    </citation>
    <scope>NUCLEOTIDE SEQUENCE [LARGE SCALE GENOMIC DNA]</scope>
</reference>
<evidence type="ECO:0000256" key="1">
    <source>
        <dbReference type="SAM" id="MobiDB-lite"/>
    </source>
</evidence>
<name>A0A653CJ80_CALMS</name>
<feature type="region of interest" description="Disordered" evidence="1">
    <location>
        <begin position="1"/>
        <end position="64"/>
    </location>
</feature>
<keyword evidence="3" id="KW-1185">Reference proteome</keyword>
<dbReference type="EMBL" id="CAACVG010007964">
    <property type="protein sequence ID" value="VEN47823.1"/>
    <property type="molecule type" value="Genomic_DNA"/>
</dbReference>
<organism evidence="2 3">
    <name type="scientific">Callosobruchus maculatus</name>
    <name type="common">Southern cowpea weevil</name>
    <name type="synonym">Pulse bruchid</name>
    <dbReference type="NCBI Taxonomy" id="64391"/>
    <lineage>
        <taxon>Eukaryota</taxon>
        <taxon>Metazoa</taxon>
        <taxon>Ecdysozoa</taxon>
        <taxon>Arthropoda</taxon>
        <taxon>Hexapoda</taxon>
        <taxon>Insecta</taxon>
        <taxon>Pterygota</taxon>
        <taxon>Neoptera</taxon>
        <taxon>Endopterygota</taxon>
        <taxon>Coleoptera</taxon>
        <taxon>Polyphaga</taxon>
        <taxon>Cucujiformia</taxon>
        <taxon>Chrysomeloidea</taxon>
        <taxon>Chrysomelidae</taxon>
        <taxon>Bruchinae</taxon>
        <taxon>Bruchini</taxon>
        <taxon>Callosobruchus</taxon>
    </lineage>
</organism>
<evidence type="ECO:0000313" key="2">
    <source>
        <dbReference type="EMBL" id="VEN47823.1"/>
    </source>
</evidence>
<feature type="non-terminal residue" evidence="2">
    <location>
        <position position="87"/>
    </location>
</feature>
<protein>
    <submittedName>
        <fullName evidence="2">Uncharacterized protein</fullName>
    </submittedName>
</protein>
<evidence type="ECO:0000313" key="3">
    <source>
        <dbReference type="Proteomes" id="UP000410492"/>
    </source>
</evidence>
<proteinExistence type="predicted"/>
<dbReference type="OrthoDB" id="10017101at2759"/>
<gene>
    <name evidence="2" type="ORF">CALMAC_LOCUS9494</name>
</gene>
<dbReference type="Proteomes" id="UP000410492">
    <property type="component" value="Unassembled WGS sequence"/>
</dbReference>
<dbReference type="AlphaFoldDB" id="A0A653CJ80"/>